<dbReference type="PANTHER" id="PTHR39661">
    <property type="entry name" value="UPF0310 PROTEIN MJECL36"/>
    <property type="match status" value="1"/>
</dbReference>
<evidence type="ECO:0000313" key="3">
    <source>
        <dbReference type="Proteomes" id="UP000001304"/>
    </source>
</evidence>
<feature type="domain" description="EVE" evidence="1">
    <location>
        <begin position="3"/>
        <end position="147"/>
    </location>
</feature>
<dbReference type="InterPro" id="IPR015947">
    <property type="entry name" value="PUA-like_sf"/>
</dbReference>
<dbReference type="Pfam" id="PF01878">
    <property type="entry name" value="EVE"/>
    <property type="match status" value="1"/>
</dbReference>
<evidence type="ECO:0000313" key="2">
    <source>
        <dbReference type="EMBL" id="ADM27562.1"/>
    </source>
</evidence>
<dbReference type="CDD" id="cd21132">
    <property type="entry name" value="EVE-like"/>
    <property type="match status" value="1"/>
</dbReference>
<protein>
    <recommendedName>
        <fullName evidence="1">EVE domain-containing protein</fullName>
    </recommendedName>
</protein>
<proteinExistence type="predicted"/>
<organism evidence="2 3">
    <name type="scientific">Ignisphaera aggregans (strain DSM 17230 / JCM 13409 / AQ1.S1)</name>
    <dbReference type="NCBI Taxonomy" id="583356"/>
    <lineage>
        <taxon>Archaea</taxon>
        <taxon>Thermoproteota</taxon>
        <taxon>Thermoprotei</taxon>
        <taxon>Desulfurococcales</taxon>
        <taxon>Desulfurococcaceae</taxon>
        <taxon>Ignisphaera</taxon>
    </lineage>
</organism>
<dbReference type="InterPro" id="IPR002740">
    <property type="entry name" value="EVE_domain"/>
</dbReference>
<dbReference type="SUPFAM" id="SSF88697">
    <property type="entry name" value="PUA domain-like"/>
    <property type="match status" value="1"/>
</dbReference>
<accession>E0ST85</accession>
<dbReference type="Gene3D" id="3.10.590.10">
    <property type="entry name" value="ph1033 like domains"/>
    <property type="match status" value="1"/>
</dbReference>
<dbReference type="AlphaFoldDB" id="E0ST85"/>
<reference evidence="2 3" key="1">
    <citation type="journal article" date="2010" name="Stand. Genomic Sci.">
        <title>Complete genome sequence of Ignisphaera aggregans type strain (AQ1.S1).</title>
        <authorList>
            <person name="Goker M."/>
            <person name="Held B."/>
            <person name="Lapidus A."/>
            <person name="Nolan M."/>
            <person name="Spring S."/>
            <person name="Yasawong M."/>
            <person name="Lucas S."/>
            <person name="Glavina Del Rio T."/>
            <person name="Tice H."/>
            <person name="Cheng J.F."/>
            <person name="Goodwin L."/>
            <person name="Tapia R."/>
            <person name="Pitluck S."/>
            <person name="Liolios K."/>
            <person name="Ivanova N."/>
            <person name="Mavromatis K."/>
            <person name="Mikhailova N."/>
            <person name="Pati A."/>
            <person name="Chen A."/>
            <person name="Palaniappan K."/>
            <person name="Brambilla E."/>
            <person name="Land M."/>
            <person name="Hauser L."/>
            <person name="Chang Y.J."/>
            <person name="Jeffries C.D."/>
            <person name="Brettin T."/>
            <person name="Detter J.C."/>
            <person name="Han C."/>
            <person name="Rohde M."/>
            <person name="Sikorski J."/>
            <person name="Woyke T."/>
            <person name="Bristow J."/>
            <person name="Eisen J.A."/>
            <person name="Markowitz V."/>
            <person name="Hugenholtz P."/>
            <person name="Kyrpides N.C."/>
            <person name="Klenk H.P."/>
        </authorList>
    </citation>
    <scope>NUCLEOTIDE SEQUENCE [LARGE SCALE GENOMIC DNA]</scope>
    <source>
        <strain evidence="3">DSM 17230 / JCM 13409 / AQ1.S1</strain>
    </source>
</reference>
<sequence>MPRYWIITISEENWHIVKSMNIYGAPEPRGVGKPVYQLIEPGDIIIFYVSKRNSKSLGGKFVGVYRAVSTWFREDKPLWPDEVREGIVKYPWRIRIEPIKIGVADFKELVPKLKFISNKEKANAYLVGTPANLRRPIPEEDAKTIIENLR</sequence>
<dbReference type="BioCyc" id="IAGG583356:GHAH-728-MONOMER"/>
<gene>
    <name evidence="2" type="ordered locus">Igag_0732</name>
</gene>
<dbReference type="KEGG" id="iag:Igag_0732"/>
<name>E0ST85_IGNAA</name>
<dbReference type="STRING" id="583356.Igag_0732"/>
<dbReference type="EMBL" id="CP002098">
    <property type="protein sequence ID" value="ADM27562.1"/>
    <property type="molecule type" value="Genomic_DNA"/>
</dbReference>
<dbReference type="PANTHER" id="PTHR39661:SF1">
    <property type="entry name" value="UPF0310 PROTEIN MJECL36"/>
    <property type="match status" value="1"/>
</dbReference>
<evidence type="ECO:0000259" key="1">
    <source>
        <dbReference type="Pfam" id="PF01878"/>
    </source>
</evidence>
<dbReference type="HOGENOM" id="CLU_1754697_0_0_2"/>
<dbReference type="Proteomes" id="UP000001304">
    <property type="component" value="Chromosome"/>
</dbReference>
<keyword evidence="3" id="KW-1185">Reference proteome</keyword>